<proteinExistence type="predicted"/>
<name>A0A0C2J0J7_THEKT</name>
<dbReference type="AlphaFoldDB" id="A0A0C2J0J7"/>
<comment type="caution">
    <text evidence="1">The sequence shown here is derived from an EMBL/GenBank/DDBJ whole genome shotgun (WGS) entry which is preliminary data.</text>
</comment>
<dbReference type="EMBL" id="JWZT01001789">
    <property type="protein sequence ID" value="KII71334.1"/>
    <property type="molecule type" value="Genomic_DNA"/>
</dbReference>
<protein>
    <submittedName>
        <fullName evidence="1">Uncharacterized protein</fullName>
    </submittedName>
</protein>
<sequence length="629" mass="74556">MSSEEKDFRRLMNVDNRENQRKLHEYISDTKSRDLSVQMQAVKIFMPHFSPQHNPQADRLFVKYFPDELLDQFHAMLYCKGHVDIFGEKKILFVDVFTFIFRNTNLLKYRKSESMAMHFLKFICRYANQHEFNLEDILDSIEVCILHKPNHILFIEKNGMLYFYRCFRNKIHEYESKFLEICIKVYKLDNRMNSSLNRLNLNSSLKGIIWEYNQIYDKAIAKLFFIVSVMLHRLGLLDDTQFSIQDLARITSSVLREYKQNNKENLYLLHASKIWSVIISVPCNRFIIDTMQKLECVGCVFAIYISNKLKKAVDGSGRFEVSKNTKQMLYIIHLTLVSEIPQHPLFSNKKFFKNLHTSIQQFFEEDLFEDHTIEHQFLLLQLYLKCKITINGPFSPHDEQVFYLLLDRFAKYPSLKINSAFLMSHMIFLFSVQWTSEESNLPSNLERIKRFIRDVILALSDDSYIKKLQSEQKLLLYEDLKDIHLSMISSAYIEDVFTRCHRIIHNQCKYESFDGYGNEGYAFYQKALTKTVLSFYESIFFDSNTGDGYLYMLENYSNSSSNIPSYPDNCGNEPGPTSDSQTIYLGKLSIPAILRWFILMFEMKFLFGDIYIRNSQTYTFRDLPRFKIF</sequence>
<dbReference type="Proteomes" id="UP000031668">
    <property type="component" value="Unassembled WGS sequence"/>
</dbReference>
<accession>A0A0C2J0J7</accession>
<organism evidence="1 2">
    <name type="scientific">Thelohanellus kitauei</name>
    <name type="common">Myxosporean</name>
    <dbReference type="NCBI Taxonomy" id="669202"/>
    <lineage>
        <taxon>Eukaryota</taxon>
        <taxon>Metazoa</taxon>
        <taxon>Cnidaria</taxon>
        <taxon>Myxozoa</taxon>
        <taxon>Myxosporea</taxon>
        <taxon>Bivalvulida</taxon>
        <taxon>Platysporina</taxon>
        <taxon>Myxobolidae</taxon>
        <taxon>Thelohanellus</taxon>
    </lineage>
</organism>
<keyword evidence="2" id="KW-1185">Reference proteome</keyword>
<evidence type="ECO:0000313" key="2">
    <source>
        <dbReference type="Proteomes" id="UP000031668"/>
    </source>
</evidence>
<dbReference type="OrthoDB" id="10047020at2759"/>
<evidence type="ECO:0000313" key="1">
    <source>
        <dbReference type="EMBL" id="KII71334.1"/>
    </source>
</evidence>
<reference evidence="1 2" key="1">
    <citation type="journal article" date="2014" name="Genome Biol. Evol.">
        <title>The genome of the myxosporean Thelohanellus kitauei shows adaptations to nutrient acquisition within its fish host.</title>
        <authorList>
            <person name="Yang Y."/>
            <person name="Xiong J."/>
            <person name="Zhou Z."/>
            <person name="Huo F."/>
            <person name="Miao W."/>
            <person name="Ran C."/>
            <person name="Liu Y."/>
            <person name="Zhang J."/>
            <person name="Feng J."/>
            <person name="Wang M."/>
            <person name="Wang M."/>
            <person name="Wang L."/>
            <person name="Yao B."/>
        </authorList>
    </citation>
    <scope>NUCLEOTIDE SEQUENCE [LARGE SCALE GENOMIC DNA]</scope>
    <source>
        <strain evidence="1">Wuqing</strain>
    </source>
</reference>
<gene>
    <name evidence="1" type="ORF">RF11_05244</name>
</gene>